<dbReference type="GO" id="GO:0010181">
    <property type="term" value="F:FMN binding"/>
    <property type="evidence" value="ECO:0007669"/>
    <property type="project" value="InterPro"/>
</dbReference>
<reference evidence="5 9" key="2">
    <citation type="submission" date="2019-03" db="EMBL/GenBank/DDBJ databases">
        <title>Long-read sequencing reveals hyperdense prophage content in a complex bacterial symbiont genome.</title>
        <authorList>
            <person name="Frost C.L."/>
            <person name="Siozios S."/>
            <person name="Nadal-Jimenez P."/>
            <person name="Brockhurst M.A."/>
            <person name="King K.C."/>
            <person name="Darby A.C."/>
            <person name="Hurst G.D.D."/>
        </authorList>
    </citation>
    <scope>NUCLEOTIDE SEQUENCE [LARGE SCALE GENOMIC DNA]</scope>
    <source>
        <strain evidence="5 9">FIN</strain>
    </source>
</reference>
<accession>D2U488</accession>
<dbReference type="Proteomes" id="UP001177592">
    <property type="component" value="Chromosome"/>
</dbReference>
<dbReference type="SUPFAM" id="SSF52218">
    <property type="entry name" value="Flavoproteins"/>
    <property type="match status" value="1"/>
</dbReference>
<dbReference type="Pfam" id="PF07972">
    <property type="entry name" value="Flavodoxin_NdrI"/>
    <property type="match status" value="1"/>
</dbReference>
<evidence type="ECO:0000313" key="7">
    <source>
        <dbReference type="EMBL" id="WGM02401.1"/>
    </source>
</evidence>
<dbReference type="PIRSF" id="PIRSF005087">
    <property type="entry name" value="NrdI"/>
    <property type="match status" value="1"/>
</dbReference>
<dbReference type="HAMAP" id="MF_00128">
    <property type="entry name" value="NrdI"/>
    <property type="match status" value="1"/>
</dbReference>
<organism evidence="4">
    <name type="scientific">Arsenophonus nasoniae</name>
    <name type="common">son-killer infecting Nasonia vitripennis</name>
    <dbReference type="NCBI Taxonomy" id="638"/>
    <lineage>
        <taxon>Bacteria</taxon>
        <taxon>Pseudomonadati</taxon>
        <taxon>Pseudomonadota</taxon>
        <taxon>Gammaproteobacteria</taxon>
        <taxon>Enterobacterales</taxon>
        <taxon>Morganellaceae</taxon>
        <taxon>Arsenophonus</taxon>
    </lineage>
</organism>
<reference evidence="6" key="3">
    <citation type="submission" date="2023-04" db="EMBL/GenBank/DDBJ databases">
        <title>Genome dynamics across the evolutionary transition to endosymbiosis.</title>
        <authorList>
            <person name="Siozios S."/>
            <person name="Nadal-Jimenez P."/>
            <person name="Azagi T."/>
            <person name="Sprong H."/>
            <person name="Frost C.L."/>
            <person name="Parratt S.R."/>
            <person name="Taylor G."/>
            <person name="Brettell L."/>
            <person name="Lew K.C."/>
            <person name="Croft L."/>
            <person name="King K.C."/>
            <person name="Brockhurst M.A."/>
            <person name="Hypsa V."/>
            <person name="Novakova E."/>
            <person name="Darby A.C."/>
            <person name="Hurst G.D.D."/>
        </authorList>
    </citation>
    <scope>NUCLEOTIDE SEQUENCE</scope>
    <source>
        <strain evidence="6">AIh</strain>
        <strain evidence="8">ANv_CAN</strain>
        <strain evidence="7">APv</strain>
    </source>
</reference>
<dbReference type="InterPro" id="IPR020852">
    <property type="entry name" value="RNR_Ib_NrdI_bac"/>
</dbReference>
<dbReference type="RefSeq" id="WP_210409097.1">
    <property type="nucleotide sequence ID" value="NZ_CP038613.1"/>
</dbReference>
<sequence length="138" mass="15609">MIKTHSLIYYSSKSENCHRFVQRLGIPATRIPIDAKEMLTNATQPYVLLLPTYGGGGTTGAVPKPVIYFLNQRQNRKFLRGVIASGNSNFGETYAIAGNIISAKCQVPLLYRFELLGTERDLQQVRQGLQQFWQQQMQ</sequence>
<reference evidence="4" key="1">
    <citation type="journal article" date="2010" name="Insect Mol. Biol.">
        <title>The draft genome sequence of Arsenophonus nasoniae, son-killer bacterium of Nasonia vitripennis, reveals genes associated with virulence and symbiosis.</title>
        <authorList>
            <person name="Wilkes T."/>
            <person name="Darby A.C."/>
            <person name="Choi J."/>
            <person name="Colborne J.K."/>
            <person name="Werren J.H."/>
            <person name="Hurst G.D.D."/>
        </authorList>
    </citation>
    <scope>NUCLEOTIDE SEQUENCE</scope>
</reference>
<dbReference type="Proteomes" id="UP001177597">
    <property type="component" value="Chromosome"/>
</dbReference>
<evidence type="ECO:0000313" key="5">
    <source>
        <dbReference type="EMBL" id="QBY42472.1"/>
    </source>
</evidence>
<dbReference type="EMBL" id="CP123498">
    <property type="protein sequence ID" value="WGL95933.1"/>
    <property type="molecule type" value="Genomic_DNA"/>
</dbReference>
<dbReference type="KEGG" id="ans:ArsFIN_10240"/>
<keyword evidence="10" id="KW-1185">Reference proteome</keyword>
<evidence type="ECO:0000313" key="6">
    <source>
        <dbReference type="EMBL" id="WGL95933.1"/>
    </source>
</evidence>
<comment type="similarity">
    <text evidence="2 3">Belongs to the NrdI family.</text>
</comment>
<dbReference type="PANTHER" id="PTHR37297">
    <property type="entry name" value="PROTEIN NRDI"/>
    <property type="match status" value="1"/>
</dbReference>
<comment type="function">
    <text evidence="1 3">Probably involved in ribonucleotide reductase function.</text>
</comment>
<evidence type="ECO:0000313" key="9">
    <source>
        <dbReference type="Proteomes" id="UP000295134"/>
    </source>
</evidence>
<evidence type="ECO:0000313" key="10">
    <source>
        <dbReference type="Proteomes" id="UP001177592"/>
    </source>
</evidence>
<dbReference type="PANTHER" id="PTHR37297:SF1">
    <property type="entry name" value="PROTEIN NRDI"/>
    <property type="match status" value="1"/>
</dbReference>
<dbReference type="Proteomes" id="UP001177595">
    <property type="component" value="Chromosome"/>
</dbReference>
<dbReference type="AlphaFoldDB" id="D2U488"/>
<name>D2U488_9GAMM</name>
<dbReference type="GeneID" id="96876254"/>
<proteinExistence type="inferred from homology"/>
<evidence type="ECO:0000313" key="8">
    <source>
        <dbReference type="EMBL" id="WGM06585.1"/>
    </source>
</evidence>
<dbReference type="InterPro" id="IPR029039">
    <property type="entry name" value="Flavoprotein-like_sf"/>
</dbReference>
<evidence type="ECO:0000256" key="3">
    <source>
        <dbReference type="HAMAP-Rule" id="MF_00128"/>
    </source>
</evidence>
<dbReference type="Gene3D" id="3.40.50.360">
    <property type="match status" value="1"/>
</dbReference>
<dbReference type="NCBIfam" id="TIGR00333">
    <property type="entry name" value="nrdI"/>
    <property type="match status" value="1"/>
</dbReference>
<dbReference type="InterPro" id="IPR004465">
    <property type="entry name" value="RNR_NrdI"/>
</dbReference>
<evidence type="ECO:0000256" key="2">
    <source>
        <dbReference type="ARBA" id="ARBA00009942"/>
    </source>
</evidence>
<dbReference type="Proteomes" id="UP000295134">
    <property type="component" value="Chromosome"/>
</dbReference>
<gene>
    <name evidence="3 4" type="primary">nrdI</name>
    <name evidence="4" type="ORF">ARN_35000</name>
    <name evidence="5" type="ORF">ArsFIN_10240</name>
    <name evidence="6" type="ORF">QE207_04945</name>
    <name evidence="7" type="ORF">QE210_04730</name>
    <name evidence="8" type="ORF">QE258_04490</name>
</gene>
<evidence type="ECO:0000256" key="1">
    <source>
        <dbReference type="ARBA" id="ARBA00003999"/>
    </source>
</evidence>
<dbReference type="EMBL" id="CP123523">
    <property type="protein sequence ID" value="WGM06585.1"/>
    <property type="molecule type" value="Genomic_DNA"/>
</dbReference>
<dbReference type="EMBL" id="FN545266">
    <property type="protein sequence ID" value="CBA76357.1"/>
    <property type="molecule type" value="Genomic_DNA"/>
</dbReference>
<dbReference type="EMBL" id="CP038613">
    <property type="protein sequence ID" value="QBY42472.1"/>
    <property type="molecule type" value="Genomic_DNA"/>
</dbReference>
<dbReference type="EMBL" id="CP123504">
    <property type="protein sequence ID" value="WGM02401.1"/>
    <property type="molecule type" value="Genomic_DNA"/>
</dbReference>
<protein>
    <recommendedName>
        <fullName evidence="3">Protein NrdI</fullName>
    </recommendedName>
</protein>
<evidence type="ECO:0000313" key="4">
    <source>
        <dbReference type="EMBL" id="CBA76357.1"/>
    </source>
</evidence>